<dbReference type="AlphaFoldDB" id="A0A6P4IH46"/>
<dbReference type="OMA" id="PIRPKVI"/>
<sequence>MADGWSEPRPLRSKELLEVHRSHNKESGKRSESRQETGPLFQTPEMSCSIPSITVTQSEFRLERPKELLERMERSRSASKVPPKKKYLTPENRQRTWEKPKTPPTIPLNIGLPLRSKKLLEQQRSRHRNDSTVKSAYYQILSSPVRSQYRVELLNTPEIRPAVVTSHSEIRLERPRELLERLEKSQTRSASASKIPASCEQRAWEEPKTPEMSSPCSVEPGWEVRPLRTKELLERERQASINRRTASASKIEKDRTKAAAPVSSLTASRLLVPSIGFSYPKDPKACLTSAAGETPLPKLTNTKRNLFHQKESLRQKLERITDEWQRMTESQLRQLILDFVNLCLPHAGAKCSYLSRDGYVNQLMEALQQLQYPREVNKTWLRMPKSQKAMSQVFEILRFFLDFAYDEKKEGLCVFPIVSDEKQIFEQAAWAFRLGEECPEQRLEESGTSSDIISLQQDLENLKLQPQDPDLCSELHSLQQEKQRIQEELANCRAEIELVTSESANKLHVLGNLYLKKLSQAQLLGKLKERVKNQSCSIQDYGKMVDQLEELRLELQLHRLRLQEFGERLRLRKLKLKRCQREQKESIEAFNVCIRDYEYSLTSVSSHPTSLQLSPNATIADVEEVITRLRKRRVLPTYIFAC</sequence>
<reference evidence="8" key="2">
    <citation type="submission" date="2025-08" db="UniProtKB">
        <authorList>
            <consortium name="RefSeq"/>
        </authorList>
    </citation>
    <scope>IDENTIFICATION</scope>
    <source>
        <strain evidence="8">14028-0561.14</strain>
        <tissue evidence="8">Whole fly</tissue>
    </source>
</reference>
<dbReference type="GO" id="GO:0000775">
    <property type="term" value="C:chromosome, centromeric region"/>
    <property type="evidence" value="ECO:0007669"/>
    <property type="project" value="UniProtKB-SubCell"/>
</dbReference>
<evidence type="ECO:0000256" key="6">
    <source>
        <dbReference type="SAM" id="MobiDB-lite"/>
    </source>
</evidence>
<keyword evidence="4" id="KW-0137">Centromere</keyword>
<evidence type="ECO:0000256" key="2">
    <source>
        <dbReference type="ARBA" id="ARBA00022454"/>
    </source>
</evidence>
<feature type="compositionally biased region" description="Polar residues" evidence="6">
    <location>
        <begin position="44"/>
        <end position="54"/>
    </location>
</feature>
<dbReference type="RefSeq" id="XP_017022067.1">
    <property type="nucleotide sequence ID" value="XM_017166578.3"/>
</dbReference>
<evidence type="ECO:0000313" key="7">
    <source>
        <dbReference type="Proteomes" id="UP001652661"/>
    </source>
</evidence>
<dbReference type="OrthoDB" id="7868318at2759"/>
<evidence type="ECO:0000256" key="1">
    <source>
        <dbReference type="ARBA" id="ARBA00004584"/>
    </source>
</evidence>
<keyword evidence="2" id="KW-0158">Chromosome</keyword>
<organism evidence="7 8">
    <name type="scientific">Drosophila kikkawai</name>
    <name type="common">Fruit fly</name>
    <dbReference type="NCBI Taxonomy" id="30033"/>
    <lineage>
        <taxon>Eukaryota</taxon>
        <taxon>Metazoa</taxon>
        <taxon>Ecdysozoa</taxon>
        <taxon>Arthropoda</taxon>
        <taxon>Hexapoda</taxon>
        <taxon>Insecta</taxon>
        <taxon>Pterygota</taxon>
        <taxon>Neoptera</taxon>
        <taxon>Endopterygota</taxon>
        <taxon>Diptera</taxon>
        <taxon>Brachycera</taxon>
        <taxon>Muscomorpha</taxon>
        <taxon>Ephydroidea</taxon>
        <taxon>Drosophilidae</taxon>
        <taxon>Drosophila</taxon>
        <taxon>Sophophora</taxon>
    </lineage>
</organism>
<feature type="coiled-coil region" evidence="5">
    <location>
        <begin position="303"/>
        <end position="330"/>
    </location>
</feature>
<evidence type="ECO:0000256" key="3">
    <source>
        <dbReference type="ARBA" id="ARBA00023054"/>
    </source>
</evidence>
<dbReference type="Proteomes" id="UP001652661">
    <property type="component" value="Chromosome 2L"/>
</dbReference>
<evidence type="ECO:0000256" key="5">
    <source>
        <dbReference type="SAM" id="Coils"/>
    </source>
</evidence>
<keyword evidence="7" id="KW-1185">Reference proteome</keyword>
<accession>A0A6P4IH46</accession>
<feature type="coiled-coil region" evidence="5">
    <location>
        <begin position="475"/>
        <end position="502"/>
    </location>
</feature>
<evidence type="ECO:0000256" key="4">
    <source>
        <dbReference type="ARBA" id="ARBA00023328"/>
    </source>
</evidence>
<proteinExistence type="predicted"/>
<comment type="subcellular location">
    <subcellularLocation>
        <location evidence="1">Chromosome</location>
        <location evidence="1">Centromere</location>
    </subcellularLocation>
</comment>
<feature type="compositionally biased region" description="Basic and acidic residues" evidence="6">
    <location>
        <begin position="9"/>
        <end position="35"/>
    </location>
</feature>
<evidence type="ECO:0000313" key="8">
    <source>
        <dbReference type="RefSeq" id="XP_017022067.1"/>
    </source>
</evidence>
<dbReference type="InterPro" id="IPR038273">
    <property type="entry name" value="Ndc80_sf"/>
</dbReference>
<name>A0A6P4IH46_DROKI</name>
<feature type="region of interest" description="Disordered" evidence="6">
    <location>
        <begin position="1"/>
        <end position="54"/>
    </location>
</feature>
<gene>
    <name evidence="8" type="primary">Kebab</name>
</gene>
<keyword evidence="3 5" id="KW-0175">Coiled coil</keyword>
<feature type="region of interest" description="Disordered" evidence="6">
    <location>
        <begin position="184"/>
        <end position="219"/>
    </location>
</feature>
<protein>
    <submittedName>
        <fullName evidence="8">Kinetochore and Eb1-associated basic protein isoform X1</fullName>
    </submittedName>
</protein>
<dbReference type="Gene3D" id="1.10.418.30">
    <property type="entry name" value="Ncd80 complex, Ncd80 subunit"/>
    <property type="match status" value="1"/>
</dbReference>
<reference evidence="7" key="1">
    <citation type="submission" date="2025-05" db="UniProtKB">
        <authorList>
            <consortium name="RefSeq"/>
        </authorList>
    </citation>
    <scope>NUCLEOTIDE SEQUENCE [LARGE SCALE GENOMIC DNA]</scope>
    <source>
        <strain evidence="7">14028-0561.14</strain>
    </source>
</reference>